<evidence type="ECO:0000256" key="6">
    <source>
        <dbReference type="ARBA" id="ARBA00023201"/>
    </source>
</evidence>
<keyword evidence="9" id="KW-1185">Reference proteome</keyword>
<dbReference type="OrthoDB" id="6361733at2759"/>
<proteinExistence type="predicted"/>
<evidence type="ECO:0000313" key="8">
    <source>
        <dbReference type="EMBL" id="MPC36676.1"/>
    </source>
</evidence>
<dbReference type="PANTHER" id="PTHR42985:SF40">
    <property type="entry name" value="LD47995P-RELATED"/>
    <property type="match status" value="1"/>
</dbReference>
<dbReference type="Proteomes" id="UP000324222">
    <property type="component" value="Unassembled WGS sequence"/>
</dbReference>
<keyword evidence="5" id="KW-0406">Ion transport</keyword>
<evidence type="ECO:0000256" key="7">
    <source>
        <dbReference type="SAM" id="Phobius"/>
    </source>
</evidence>
<dbReference type="AlphaFoldDB" id="A0A5B7EU48"/>
<feature type="transmembrane region" description="Helical" evidence="7">
    <location>
        <begin position="24"/>
        <end position="48"/>
    </location>
</feature>
<keyword evidence="7" id="KW-1133">Transmembrane helix</keyword>
<reference evidence="8 9" key="1">
    <citation type="submission" date="2019-05" db="EMBL/GenBank/DDBJ databases">
        <title>Another draft genome of Portunus trituberculatus and its Hox gene families provides insights of decapod evolution.</title>
        <authorList>
            <person name="Jeong J.-H."/>
            <person name="Song I."/>
            <person name="Kim S."/>
            <person name="Choi T."/>
            <person name="Kim D."/>
            <person name="Ryu S."/>
            <person name="Kim W."/>
        </authorList>
    </citation>
    <scope>NUCLEOTIDE SEQUENCE [LARGE SCALE GENOMIC DNA]</scope>
    <source>
        <tissue evidence="8">Muscle</tissue>
    </source>
</reference>
<comment type="caution">
    <text evidence="8">The sequence shown here is derived from an EMBL/GenBank/DDBJ whole genome shotgun (WGS) entry which is preliminary data.</text>
</comment>
<dbReference type="Gene3D" id="1.20.1730.10">
    <property type="entry name" value="Sodium/glucose cotransporter"/>
    <property type="match status" value="1"/>
</dbReference>
<evidence type="ECO:0000256" key="3">
    <source>
        <dbReference type="ARBA" id="ARBA00022475"/>
    </source>
</evidence>
<dbReference type="PANTHER" id="PTHR42985">
    <property type="entry name" value="SODIUM-COUPLED MONOCARBOXYLATE TRANSPORTER"/>
    <property type="match status" value="1"/>
</dbReference>
<gene>
    <name evidence="8" type="primary">Slc5a5</name>
    <name evidence="8" type="ORF">E2C01_030144</name>
</gene>
<keyword evidence="7" id="KW-0472">Membrane</keyword>
<evidence type="ECO:0000313" key="9">
    <source>
        <dbReference type="Proteomes" id="UP000324222"/>
    </source>
</evidence>
<sequence>MWIRVGTSQVSSVPGFLPSSRAHYLNFTIILFVSSCCNMMGVAIFAVYANCDPTATGAIQKADQIVLFYVMDHLSSLYGVTGLFMASLYAAGLRLAVE</sequence>
<keyword evidence="6" id="KW-0739">Sodium transport</keyword>
<dbReference type="InterPro" id="IPR038377">
    <property type="entry name" value="Na/Glc_symporter_sf"/>
</dbReference>
<feature type="transmembrane region" description="Helical" evidence="7">
    <location>
        <begin position="77"/>
        <end position="97"/>
    </location>
</feature>
<accession>A0A5B7EU48</accession>
<organism evidence="8 9">
    <name type="scientific">Portunus trituberculatus</name>
    <name type="common">Swimming crab</name>
    <name type="synonym">Neptunus trituberculatus</name>
    <dbReference type="NCBI Taxonomy" id="210409"/>
    <lineage>
        <taxon>Eukaryota</taxon>
        <taxon>Metazoa</taxon>
        <taxon>Ecdysozoa</taxon>
        <taxon>Arthropoda</taxon>
        <taxon>Crustacea</taxon>
        <taxon>Multicrustacea</taxon>
        <taxon>Malacostraca</taxon>
        <taxon>Eumalacostraca</taxon>
        <taxon>Eucarida</taxon>
        <taxon>Decapoda</taxon>
        <taxon>Pleocyemata</taxon>
        <taxon>Brachyura</taxon>
        <taxon>Eubrachyura</taxon>
        <taxon>Portunoidea</taxon>
        <taxon>Portunidae</taxon>
        <taxon>Portuninae</taxon>
        <taxon>Portunus</taxon>
    </lineage>
</organism>
<name>A0A5B7EU48_PORTR</name>
<keyword evidence="2" id="KW-0813">Transport</keyword>
<dbReference type="EMBL" id="VSRR010003577">
    <property type="protein sequence ID" value="MPC36676.1"/>
    <property type="molecule type" value="Genomic_DNA"/>
</dbReference>
<dbReference type="InterPro" id="IPR051163">
    <property type="entry name" value="Sodium:Solute_Symporter_SSF"/>
</dbReference>
<evidence type="ECO:0000256" key="1">
    <source>
        <dbReference type="ARBA" id="ARBA00004651"/>
    </source>
</evidence>
<dbReference type="GO" id="GO:0005886">
    <property type="term" value="C:plasma membrane"/>
    <property type="evidence" value="ECO:0007669"/>
    <property type="project" value="UniProtKB-SubCell"/>
</dbReference>
<dbReference type="GO" id="GO:0015293">
    <property type="term" value="F:symporter activity"/>
    <property type="evidence" value="ECO:0007669"/>
    <property type="project" value="TreeGrafter"/>
</dbReference>
<keyword evidence="7" id="KW-0812">Transmembrane</keyword>
<protein>
    <submittedName>
        <fullName evidence="8">Sodium/iodide cotransporter</fullName>
    </submittedName>
</protein>
<evidence type="ECO:0000256" key="4">
    <source>
        <dbReference type="ARBA" id="ARBA00023053"/>
    </source>
</evidence>
<dbReference type="GO" id="GO:0006814">
    <property type="term" value="P:sodium ion transport"/>
    <property type="evidence" value="ECO:0007669"/>
    <property type="project" value="UniProtKB-KW"/>
</dbReference>
<keyword evidence="4" id="KW-0915">Sodium</keyword>
<keyword evidence="3" id="KW-1003">Cell membrane</keyword>
<comment type="subcellular location">
    <subcellularLocation>
        <location evidence="1">Cell membrane</location>
        <topology evidence="1">Multi-pass membrane protein</topology>
    </subcellularLocation>
</comment>
<evidence type="ECO:0000256" key="2">
    <source>
        <dbReference type="ARBA" id="ARBA00022448"/>
    </source>
</evidence>
<evidence type="ECO:0000256" key="5">
    <source>
        <dbReference type="ARBA" id="ARBA00023065"/>
    </source>
</evidence>